<comment type="caution">
    <text evidence="2">The sequence shown here is derived from an EMBL/GenBank/DDBJ whole genome shotgun (WGS) entry which is preliminary data.</text>
</comment>
<sequence length="67" mass="7366">MDTAQLLWGLLFSSIGLGYFLYGKNQKALAPALCGVVLMVFPYFVSSSWLLVGIGVALMAIPYFVRF</sequence>
<feature type="transmembrane region" description="Helical" evidence="1">
    <location>
        <begin position="34"/>
        <end position="65"/>
    </location>
</feature>
<evidence type="ECO:0000313" key="2">
    <source>
        <dbReference type="EMBL" id="NDK37775.1"/>
    </source>
</evidence>
<protein>
    <recommendedName>
        <fullName evidence="4">Amino acid transport protein</fullName>
    </recommendedName>
</protein>
<organism evidence="2 3">
    <name type="scientific">Pseudoxanthomonas gei</name>
    <dbReference type="NCBI Taxonomy" id="1383030"/>
    <lineage>
        <taxon>Bacteria</taxon>
        <taxon>Pseudomonadati</taxon>
        <taxon>Pseudomonadota</taxon>
        <taxon>Gammaproteobacteria</taxon>
        <taxon>Lysobacterales</taxon>
        <taxon>Lysobacteraceae</taxon>
        <taxon>Pseudoxanthomonas</taxon>
    </lineage>
</organism>
<evidence type="ECO:0000256" key="1">
    <source>
        <dbReference type="SAM" id="Phobius"/>
    </source>
</evidence>
<accession>A0ABX0A8C7</accession>
<dbReference type="RefSeq" id="WP_162348302.1">
    <property type="nucleotide sequence ID" value="NZ_QOVG01000001.1"/>
</dbReference>
<dbReference type="EMBL" id="QOVG01000001">
    <property type="protein sequence ID" value="NDK37775.1"/>
    <property type="molecule type" value="Genomic_DNA"/>
</dbReference>
<evidence type="ECO:0008006" key="4">
    <source>
        <dbReference type="Google" id="ProtNLM"/>
    </source>
</evidence>
<reference evidence="2 3" key="1">
    <citation type="submission" date="2018-07" db="EMBL/GenBank/DDBJ databases">
        <title>Whole genome Sequencing of Pseudoxanthomonas gei KCTC 32298 (T).</title>
        <authorList>
            <person name="Kumar S."/>
            <person name="Bansal K."/>
            <person name="Kaur A."/>
            <person name="Patil P."/>
            <person name="Sharma S."/>
            <person name="Patil P.B."/>
        </authorList>
    </citation>
    <scope>NUCLEOTIDE SEQUENCE [LARGE SCALE GENOMIC DNA]</scope>
    <source>
        <strain evidence="2 3">KCTC 32298</strain>
    </source>
</reference>
<gene>
    <name evidence="2" type="ORF">DT603_02845</name>
</gene>
<proteinExistence type="predicted"/>
<keyword evidence="1" id="KW-0812">Transmembrane</keyword>
<keyword evidence="3" id="KW-1185">Reference proteome</keyword>
<dbReference type="Proteomes" id="UP001429354">
    <property type="component" value="Unassembled WGS sequence"/>
</dbReference>
<keyword evidence="1" id="KW-1133">Transmembrane helix</keyword>
<evidence type="ECO:0000313" key="3">
    <source>
        <dbReference type="Proteomes" id="UP001429354"/>
    </source>
</evidence>
<name>A0ABX0A8C7_9GAMM</name>
<feature type="transmembrane region" description="Helical" evidence="1">
    <location>
        <begin position="6"/>
        <end position="22"/>
    </location>
</feature>
<keyword evidence="1" id="KW-0472">Membrane</keyword>